<protein>
    <submittedName>
        <fullName evidence="2">Uncharacterized protein</fullName>
    </submittedName>
</protein>
<dbReference type="EMBL" id="CADCXU010034824">
    <property type="protein sequence ID" value="CAB0020030.1"/>
    <property type="molecule type" value="Genomic_DNA"/>
</dbReference>
<sequence length="115" mass="13521">MNTRHRLKISGLRWFFRKGFEHSGELIQRVFHLVKAIQKRFLERARVLMRDMLHRASAISRKYQSMYLIGVEGVRVHRSEPFVGNSTDLMQQTTNGVQILGVPAQRFFDLTIHLL</sequence>
<dbReference type="Proteomes" id="UP000479000">
    <property type="component" value="Unassembled WGS sequence"/>
</dbReference>
<dbReference type="EMBL" id="CADCXU010029895">
    <property type="protein sequence ID" value="CAB0016073.1"/>
    <property type="molecule type" value="Genomic_DNA"/>
</dbReference>
<accession>A0A6H5HSU9</accession>
<name>A0A6H5HSU9_9HEMI</name>
<evidence type="ECO:0000313" key="2">
    <source>
        <dbReference type="EMBL" id="CAB0020030.1"/>
    </source>
</evidence>
<reference evidence="2 3" key="1">
    <citation type="submission" date="2020-02" db="EMBL/GenBank/DDBJ databases">
        <authorList>
            <person name="Ferguson B K."/>
        </authorList>
    </citation>
    <scope>NUCLEOTIDE SEQUENCE [LARGE SCALE GENOMIC DNA]</scope>
</reference>
<gene>
    <name evidence="1" type="ORF">NTEN_LOCUS20392</name>
    <name evidence="2" type="ORF">NTEN_LOCUS23645</name>
</gene>
<feature type="non-terminal residue" evidence="2">
    <location>
        <position position="115"/>
    </location>
</feature>
<keyword evidence="3" id="KW-1185">Reference proteome</keyword>
<evidence type="ECO:0000313" key="3">
    <source>
        <dbReference type="Proteomes" id="UP000479000"/>
    </source>
</evidence>
<evidence type="ECO:0000313" key="1">
    <source>
        <dbReference type="EMBL" id="CAB0016073.1"/>
    </source>
</evidence>
<proteinExistence type="predicted"/>
<dbReference type="AlphaFoldDB" id="A0A6H5HSU9"/>
<organism evidence="2 3">
    <name type="scientific">Nesidiocoris tenuis</name>
    <dbReference type="NCBI Taxonomy" id="355587"/>
    <lineage>
        <taxon>Eukaryota</taxon>
        <taxon>Metazoa</taxon>
        <taxon>Ecdysozoa</taxon>
        <taxon>Arthropoda</taxon>
        <taxon>Hexapoda</taxon>
        <taxon>Insecta</taxon>
        <taxon>Pterygota</taxon>
        <taxon>Neoptera</taxon>
        <taxon>Paraneoptera</taxon>
        <taxon>Hemiptera</taxon>
        <taxon>Heteroptera</taxon>
        <taxon>Panheteroptera</taxon>
        <taxon>Cimicomorpha</taxon>
        <taxon>Miridae</taxon>
        <taxon>Dicyphina</taxon>
        <taxon>Nesidiocoris</taxon>
    </lineage>
</organism>